<gene>
    <name evidence="1" type="ORF">PAECIP111802_00537</name>
</gene>
<dbReference type="EMBL" id="CAJVCE010000001">
    <property type="protein sequence ID" value="CAG7618632.1"/>
    <property type="molecule type" value="Genomic_DNA"/>
</dbReference>
<keyword evidence="2" id="KW-1185">Reference proteome</keyword>
<dbReference type="RefSeq" id="WP_218096893.1">
    <property type="nucleotide sequence ID" value="NZ_CAJVCE010000001.1"/>
</dbReference>
<dbReference type="Proteomes" id="UP000730618">
    <property type="component" value="Unassembled WGS sequence"/>
</dbReference>
<evidence type="ECO:0000313" key="2">
    <source>
        <dbReference type="Proteomes" id="UP000730618"/>
    </source>
</evidence>
<accession>A0ABM8VB76</accession>
<protein>
    <submittedName>
        <fullName evidence="1">Uncharacterized protein</fullName>
    </submittedName>
</protein>
<comment type="caution">
    <text evidence="1">The sequence shown here is derived from an EMBL/GenBank/DDBJ whole genome shotgun (WGS) entry which is preliminary data.</text>
</comment>
<name>A0ABM8VB76_9BACL</name>
<proteinExistence type="predicted"/>
<sequence length="130" mass="14676">MTADPTLIWNRKEQHTSSNEWDWEYRSVLPLSSARPASSAATESAAIESVFCPVNDTNKFAKMVKTTRVHPEKEIKSMENNDIELQVTAKNELYDNRNIVEDGKDVINDSEEDAIAAIKGHIEKQDQEGL</sequence>
<reference evidence="1 2" key="1">
    <citation type="submission" date="2021-06" db="EMBL/GenBank/DDBJ databases">
        <authorList>
            <person name="Criscuolo A."/>
        </authorList>
    </citation>
    <scope>NUCLEOTIDE SEQUENCE [LARGE SCALE GENOMIC DNA]</scope>
    <source>
        <strain evidence="2">CIP 111802</strain>
    </source>
</reference>
<evidence type="ECO:0000313" key="1">
    <source>
        <dbReference type="EMBL" id="CAG7618632.1"/>
    </source>
</evidence>
<organism evidence="1 2">
    <name type="scientific">Paenibacillus allorhizosphaerae</name>
    <dbReference type="NCBI Taxonomy" id="2849866"/>
    <lineage>
        <taxon>Bacteria</taxon>
        <taxon>Bacillati</taxon>
        <taxon>Bacillota</taxon>
        <taxon>Bacilli</taxon>
        <taxon>Bacillales</taxon>
        <taxon>Paenibacillaceae</taxon>
        <taxon>Paenibacillus</taxon>
    </lineage>
</organism>